<dbReference type="Proteomes" id="UP000276133">
    <property type="component" value="Unassembled WGS sequence"/>
</dbReference>
<accession>A0A3M7R1W1</accession>
<evidence type="ECO:0000313" key="2">
    <source>
        <dbReference type="EMBL" id="RNA17248.1"/>
    </source>
</evidence>
<evidence type="ECO:0000313" key="3">
    <source>
        <dbReference type="Proteomes" id="UP000276133"/>
    </source>
</evidence>
<reference evidence="2 3" key="1">
    <citation type="journal article" date="2018" name="Sci. Rep.">
        <title>Genomic signatures of local adaptation to the degree of environmental predictability in rotifers.</title>
        <authorList>
            <person name="Franch-Gras L."/>
            <person name="Hahn C."/>
            <person name="Garcia-Roger E.M."/>
            <person name="Carmona M.J."/>
            <person name="Serra M."/>
            <person name="Gomez A."/>
        </authorList>
    </citation>
    <scope>NUCLEOTIDE SEQUENCE [LARGE SCALE GENOMIC DNA]</scope>
    <source>
        <strain evidence="2">HYR1</strain>
    </source>
</reference>
<keyword evidence="1" id="KW-1133">Transmembrane helix</keyword>
<protein>
    <submittedName>
        <fullName evidence="2">Uncharacterized protein</fullName>
    </submittedName>
</protein>
<organism evidence="2 3">
    <name type="scientific">Brachionus plicatilis</name>
    <name type="common">Marine rotifer</name>
    <name type="synonym">Brachionus muelleri</name>
    <dbReference type="NCBI Taxonomy" id="10195"/>
    <lineage>
        <taxon>Eukaryota</taxon>
        <taxon>Metazoa</taxon>
        <taxon>Spiralia</taxon>
        <taxon>Gnathifera</taxon>
        <taxon>Rotifera</taxon>
        <taxon>Eurotatoria</taxon>
        <taxon>Monogononta</taxon>
        <taxon>Pseudotrocha</taxon>
        <taxon>Ploima</taxon>
        <taxon>Brachionidae</taxon>
        <taxon>Brachionus</taxon>
    </lineage>
</organism>
<gene>
    <name evidence="2" type="ORF">BpHYR1_029613</name>
</gene>
<evidence type="ECO:0000256" key="1">
    <source>
        <dbReference type="SAM" id="Phobius"/>
    </source>
</evidence>
<name>A0A3M7R1W1_BRAPC</name>
<proteinExistence type="predicted"/>
<keyword evidence="1" id="KW-0812">Transmembrane</keyword>
<feature type="transmembrane region" description="Helical" evidence="1">
    <location>
        <begin position="51"/>
        <end position="73"/>
    </location>
</feature>
<comment type="caution">
    <text evidence="2">The sequence shown here is derived from an EMBL/GenBank/DDBJ whole genome shotgun (WGS) entry which is preliminary data.</text>
</comment>
<keyword evidence="3" id="KW-1185">Reference proteome</keyword>
<sequence length="78" mass="8389">MGHEKNTSKNDVKPQPVSFGLLTTFSLGTVSKVTKSFSCFSLAGFGLPNPSASFCLAYLITFCKLTGFLPLTLHSISR</sequence>
<keyword evidence="1" id="KW-0472">Membrane</keyword>
<dbReference type="EMBL" id="REGN01004490">
    <property type="protein sequence ID" value="RNA17248.1"/>
    <property type="molecule type" value="Genomic_DNA"/>
</dbReference>
<dbReference type="AlphaFoldDB" id="A0A3M7R1W1"/>